<dbReference type="EMBL" id="MCGN01000006">
    <property type="protein sequence ID" value="ORY95730.1"/>
    <property type="molecule type" value="Genomic_DNA"/>
</dbReference>
<evidence type="ECO:0000259" key="1">
    <source>
        <dbReference type="Pfam" id="PF00752"/>
    </source>
</evidence>
<accession>A0A1X2HAR6</accession>
<proteinExistence type="predicted"/>
<evidence type="ECO:0000313" key="3">
    <source>
        <dbReference type="Proteomes" id="UP000242180"/>
    </source>
</evidence>
<evidence type="ECO:0000313" key="2">
    <source>
        <dbReference type="EMBL" id="ORY95730.1"/>
    </source>
</evidence>
<protein>
    <submittedName>
        <fullName evidence="2">PIN domain-like protein</fullName>
    </submittedName>
</protein>
<dbReference type="Proteomes" id="UP000242180">
    <property type="component" value="Unassembled WGS sequence"/>
</dbReference>
<dbReference type="AlphaFoldDB" id="A0A1X2HAR6"/>
<keyword evidence="3" id="KW-1185">Reference proteome</keyword>
<feature type="domain" description="XPG N-terminal" evidence="1">
    <location>
        <begin position="1"/>
        <end position="89"/>
    </location>
</feature>
<dbReference type="Gene3D" id="3.40.50.1010">
    <property type="entry name" value="5'-nuclease"/>
    <property type="match status" value="1"/>
</dbReference>
<gene>
    <name evidence="2" type="ORF">BCR43DRAFT_311433</name>
</gene>
<comment type="caution">
    <text evidence="2">The sequence shown here is derived from an EMBL/GenBank/DDBJ whole genome shotgun (WGS) entry which is preliminary data.</text>
</comment>
<dbReference type="SUPFAM" id="SSF88723">
    <property type="entry name" value="PIN domain-like"/>
    <property type="match status" value="1"/>
</dbReference>
<dbReference type="STRING" id="13706.A0A1X2HAR6"/>
<dbReference type="Pfam" id="PF00752">
    <property type="entry name" value="XPG_N"/>
    <property type="match status" value="1"/>
</dbReference>
<reference evidence="2 3" key="1">
    <citation type="submission" date="2016-07" db="EMBL/GenBank/DDBJ databases">
        <title>Pervasive Adenine N6-methylation of Active Genes in Fungi.</title>
        <authorList>
            <consortium name="DOE Joint Genome Institute"/>
            <person name="Mondo S.J."/>
            <person name="Dannebaum R.O."/>
            <person name="Kuo R.C."/>
            <person name="Labutti K."/>
            <person name="Haridas S."/>
            <person name="Kuo A."/>
            <person name="Salamov A."/>
            <person name="Ahrendt S.R."/>
            <person name="Lipzen A."/>
            <person name="Sullivan W."/>
            <person name="Andreopoulos W.B."/>
            <person name="Clum A."/>
            <person name="Lindquist E."/>
            <person name="Daum C."/>
            <person name="Ramamoorthy G.K."/>
            <person name="Gryganskyi A."/>
            <person name="Culley D."/>
            <person name="Magnuson J.K."/>
            <person name="James T.Y."/>
            <person name="O'Malley M.A."/>
            <person name="Stajich J.E."/>
            <person name="Spatafora J.W."/>
            <person name="Visel A."/>
            <person name="Grigoriev I.V."/>
        </authorList>
    </citation>
    <scope>NUCLEOTIDE SEQUENCE [LARGE SCALE GENOMIC DNA]</scope>
    <source>
        <strain evidence="2 3">NRRL 2496</strain>
    </source>
</reference>
<sequence length="224" mass="25174">MPIRHFDIFTAERRLIQTSAVSQLKDTRLGIEGNYWLRKILAKEPAVSAMGGSPLKLREAIEAEIKSFKTHNIQPIFVFPGLSILRKDKPFSNEDRRPSVRATGWEYYEKNRVDVALGSWSNSGGVHPADLLNQVFHILHEHGVEFMRAPYSPWAQVKRGEKAVSFVCIHGCQLILSRHWNSSHTCTATLASSSMPSTVAQNFSCSMSTRSSRLSTLRKGTIYG</sequence>
<dbReference type="InterPro" id="IPR006085">
    <property type="entry name" value="XPG_DNA_repair_N"/>
</dbReference>
<dbReference type="InterPro" id="IPR029060">
    <property type="entry name" value="PIN-like_dom_sf"/>
</dbReference>
<dbReference type="CDD" id="cd09858">
    <property type="entry name" value="PIN_MKT1"/>
    <property type="match status" value="1"/>
</dbReference>
<dbReference type="InParanoid" id="A0A1X2HAR6"/>
<organism evidence="2 3">
    <name type="scientific">Syncephalastrum racemosum</name>
    <name type="common">Filamentous fungus</name>
    <dbReference type="NCBI Taxonomy" id="13706"/>
    <lineage>
        <taxon>Eukaryota</taxon>
        <taxon>Fungi</taxon>
        <taxon>Fungi incertae sedis</taxon>
        <taxon>Mucoromycota</taxon>
        <taxon>Mucoromycotina</taxon>
        <taxon>Mucoromycetes</taxon>
        <taxon>Mucorales</taxon>
        <taxon>Syncephalastraceae</taxon>
        <taxon>Syncephalastrum</taxon>
    </lineage>
</organism>
<name>A0A1X2HAR6_SYNRA</name>
<dbReference type="OrthoDB" id="17262at2759"/>
<dbReference type="GO" id="GO:0004518">
    <property type="term" value="F:nuclease activity"/>
    <property type="evidence" value="ECO:0007669"/>
    <property type="project" value="InterPro"/>
</dbReference>